<name>K2GXP2_9BACT</name>
<reference evidence="1" key="1">
    <citation type="journal article" date="2012" name="Science">
        <title>Fermentation, hydrogen, and sulfur metabolism in multiple uncultivated bacterial phyla.</title>
        <authorList>
            <person name="Wrighton K.C."/>
            <person name="Thomas B.C."/>
            <person name="Sharon I."/>
            <person name="Miller C.S."/>
            <person name="Castelle C.J."/>
            <person name="VerBerkmoes N.C."/>
            <person name="Wilkins M.J."/>
            <person name="Hettich R.L."/>
            <person name="Lipton M.S."/>
            <person name="Williams K.H."/>
            <person name="Long P.E."/>
            <person name="Banfield J.F."/>
        </authorList>
    </citation>
    <scope>NUCLEOTIDE SEQUENCE [LARGE SCALE GENOMIC DNA]</scope>
</reference>
<organism evidence="1">
    <name type="scientific">uncultured bacterium</name>
    <name type="common">gcode 4</name>
    <dbReference type="NCBI Taxonomy" id="1234023"/>
    <lineage>
        <taxon>Bacteria</taxon>
        <taxon>environmental samples</taxon>
    </lineage>
</organism>
<protein>
    <submittedName>
        <fullName evidence="1">Uncharacterized protein</fullName>
    </submittedName>
</protein>
<gene>
    <name evidence="1" type="ORF">ACD_3C00086G0029</name>
</gene>
<proteinExistence type="predicted"/>
<accession>K2GXP2</accession>
<sequence>MWITFISRLPPREKFISTYKKVQELHKKEWAIFKQSFKTLAKEQKVIFGELRWLDWTFYNYQILMEMVDRFIGDKNINSDNHQLIIQAYDDLHLSFKMLCSWYYTSAWTHLRSFYEKNINWLYNHLSGKEERNCRTKVEWIFKLWQISYVKEPELSKYPIHEDVVYGIYKYLSHNYIHNWINDLDLRFIREEFVEGVVLIDICIHVIARLINIAIWDDFEKWPIKERIINQIDDYPCYYSYVQRLFGFWIMTSPEVFFFNYVHDSEIAKNLITEKIGFKLEDLCSASYLEFHKEYIN</sequence>
<comment type="caution">
    <text evidence="1">The sequence shown here is derived from an EMBL/GenBank/DDBJ whole genome shotgun (WGS) entry which is preliminary data.</text>
</comment>
<evidence type="ECO:0000313" key="1">
    <source>
        <dbReference type="EMBL" id="EKE28185.1"/>
    </source>
</evidence>
<dbReference type="AlphaFoldDB" id="K2GXP2"/>
<dbReference type="EMBL" id="AMFJ01000360">
    <property type="protein sequence ID" value="EKE28185.1"/>
    <property type="molecule type" value="Genomic_DNA"/>
</dbReference>